<gene>
    <name evidence="5" type="primary">otsB</name>
    <name evidence="5" type="ORF">COW11_05280</name>
</gene>
<proteinExistence type="inferred from homology"/>
<organism evidence="5 6">
    <name type="scientific">Candidatus Taenaricola geysiri</name>
    <dbReference type="NCBI Taxonomy" id="1974752"/>
    <lineage>
        <taxon>Bacteria</taxon>
        <taxon>Pseudomonadati</taxon>
        <taxon>Candidatus Omnitrophota</taxon>
        <taxon>Candidatus Taenaricola</taxon>
    </lineage>
</organism>
<comment type="similarity">
    <text evidence="2 4">Belongs to the trehalose phosphatase family.</text>
</comment>
<comment type="caution">
    <text evidence="5">The sequence shown here is derived from an EMBL/GenBank/DDBJ whole genome shotgun (WGS) entry which is preliminary data.</text>
</comment>
<evidence type="ECO:0000256" key="2">
    <source>
        <dbReference type="ARBA" id="ARBA00008770"/>
    </source>
</evidence>
<dbReference type="Pfam" id="PF02358">
    <property type="entry name" value="Trehalose_PPase"/>
    <property type="match status" value="1"/>
</dbReference>
<evidence type="ECO:0000256" key="4">
    <source>
        <dbReference type="RuleBase" id="RU361117"/>
    </source>
</evidence>
<dbReference type="Gene3D" id="3.30.70.1020">
    <property type="entry name" value="Trehalose-6-phosphate phosphatase related protein, domain 2"/>
    <property type="match status" value="1"/>
</dbReference>
<dbReference type="NCBIfam" id="TIGR01484">
    <property type="entry name" value="HAD-SF-IIB"/>
    <property type="match status" value="1"/>
</dbReference>
<reference evidence="5 6" key="1">
    <citation type="submission" date="2017-09" db="EMBL/GenBank/DDBJ databases">
        <title>Depth-based differentiation of microbial function through sediment-hosted aquifers and enrichment of novel symbionts in the deep terrestrial subsurface.</title>
        <authorList>
            <person name="Probst A.J."/>
            <person name="Ladd B."/>
            <person name="Jarett J.K."/>
            <person name="Geller-Mcgrath D.E."/>
            <person name="Sieber C.M."/>
            <person name="Emerson J.B."/>
            <person name="Anantharaman K."/>
            <person name="Thomas B.C."/>
            <person name="Malmstrom R."/>
            <person name="Stieglmeier M."/>
            <person name="Klingl A."/>
            <person name="Woyke T."/>
            <person name="Ryan C.M."/>
            <person name="Banfield J.F."/>
        </authorList>
    </citation>
    <scope>NUCLEOTIDE SEQUENCE [LARGE SCALE GENOMIC DNA]</scope>
    <source>
        <strain evidence="5">CG12_big_fil_rev_8_21_14_0_65_43_15</strain>
    </source>
</reference>
<protein>
    <recommendedName>
        <fullName evidence="4">Trehalose 6-phosphate phosphatase</fullName>
        <ecNumber evidence="4">3.1.3.12</ecNumber>
    </recommendedName>
</protein>
<dbReference type="InterPro" id="IPR036412">
    <property type="entry name" value="HAD-like_sf"/>
</dbReference>
<comment type="cofactor">
    <cofactor evidence="4">
        <name>Mg(2+)</name>
        <dbReference type="ChEBI" id="CHEBI:18420"/>
    </cofactor>
</comment>
<comment type="catalytic activity">
    <reaction evidence="4">
        <text>alpha,alpha-trehalose 6-phosphate + H2O = alpha,alpha-trehalose + phosphate</text>
        <dbReference type="Rhea" id="RHEA:23420"/>
        <dbReference type="ChEBI" id="CHEBI:15377"/>
        <dbReference type="ChEBI" id="CHEBI:16551"/>
        <dbReference type="ChEBI" id="CHEBI:43474"/>
        <dbReference type="ChEBI" id="CHEBI:58429"/>
        <dbReference type="EC" id="3.1.3.12"/>
    </reaction>
</comment>
<comment type="function">
    <text evidence="4">Removes the phosphate from trehalose 6-phosphate to produce free trehalose.</text>
</comment>
<evidence type="ECO:0000313" key="6">
    <source>
        <dbReference type="Proteomes" id="UP000231267"/>
    </source>
</evidence>
<dbReference type="UniPathway" id="UPA00299"/>
<dbReference type="PANTHER" id="PTHR43768:SF3">
    <property type="entry name" value="TREHALOSE 6-PHOSPHATE PHOSPHATASE"/>
    <property type="match status" value="1"/>
</dbReference>
<dbReference type="Gene3D" id="3.40.50.1000">
    <property type="entry name" value="HAD superfamily/HAD-like"/>
    <property type="match status" value="1"/>
</dbReference>
<name>A0A2J0LFP4_9BACT</name>
<evidence type="ECO:0000256" key="3">
    <source>
        <dbReference type="ARBA" id="ARBA00022801"/>
    </source>
</evidence>
<dbReference type="CDD" id="cd01627">
    <property type="entry name" value="HAD_TPP"/>
    <property type="match status" value="1"/>
</dbReference>
<dbReference type="EMBL" id="PFGP01000123">
    <property type="protein sequence ID" value="PIW66039.1"/>
    <property type="molecule type" value="Genomic_DNA"/>
</dbReference>
<dbReference type="InterPro" id="IPR044651">
    <property type="entry name" value="OTSB-like"/>
</dbReference>
<dbReference type="GO" id="GO:0005992">
    <property type="term" value="P:trehalose biosynthetic process"/>
    <property type="evidence" value="ECO:0007669"/>
    <property type="project" value="UniProtKB-UniPathway"/>
</dbReference>
<dbReference type="AlphaFoldDB" id="A0A2J0LFP4"/>
<dbReference type="NCBIfam" id="TIGR00685">
    <property type="entry name" value="T6PP"/>
    <property type="match status" value="1"/>
</dbReference>
<evidence type="ECO:0000256" key="1">
    <source>
        <dbReference type="ARBA" id="ARBA00005199"/>
    </source>
</evidence>
<dbReference type="GO" id="GO:0046872">
    <property type="term" value="F:metal ion binding"/>
    <property type="evidence" value="ECO:0007669"/>
    <property type="project" value="UniProtKB-KW"/>
</dbReference>
<dbReference type="SUPFAM" id="SSF56784">
    <property type="entry name" value="HAD-like"/>
    <property type="match status" value="1"/>
</dbReference>
<keyword evidence="4" id="KW-0479">Metal-binding</keyword>
<accession>A0A2J0LFP4</accession>
<keyword evidence="4" id="KW-0460">Magnesium</keyword>
<sequence>MKHVFKSWPGIAKALCLSSIILFLDCDGTLAPIAPAPDKARVPSKTKHILKQIAGIKSVKIAVISGRSLKSVKRLVGVPGIIYSGNHGFQIEGPKIKHSPNLLKYAHAVKEIKRALIRRLKGIKGVLIEDKGITLSVHYRRAPASRQRLVKTIFHEIVNSHPEKNKIMVKPGKKVFEVRPALDWNKGSVVLRLCGKNLPIYIGDDITDEDAFRVLKNKGITVFVGSSRRSLAQYYLKNTQEVYGFLKRIYSLKRG</sequence>
<dbReference type="InterPro" id="IPR023214">
    <property type="entry name" value="HAD_sf"/>
</dbReference>
<dbReference type="PANTHER" id="PTHR43768">
    <property type="entry name" value="TREHALOSE 6-PHOSPHATE PHOSPHATASE"/>
    <property type="match status" value="1"/>
</dbReference>
<dbReference type="Proteomes" id="UP000231267">
    <property type="component" value="Unassembled WGS sequence"/>
</dbReference>
<dbReference type="InterPro" id="IPR006379">
    <property type="entry name" value="HAD-SF_hydro_IIB"/>
</dbReference>
<dbReference type="EC" id="3.1.3.12" evidence="4"/>
<comment type="pathway">
    <text evidence="1 4">Glycan biosynthesis; trehalose biosynthesis.</text>
</comment>
<dbReference type="GO" id="GO:0004805">
    <property type="term" value="F:trehalose-phosphatase activity"/>
    <property type="evidence" value="ECO:0007669"/>
    <property type="project" value="UniProtKB-EC"/>
</dbReference>
<keyword evidence="3 4" id="KW-0378">Hydrolase</keyword>
<dbReference type="InterPro" id="IPR003337">
    <property type="entry name" value="Trehalose_PPase"/>
</dbReference>
<evidence type="ECO:0000313" key="5">
    <source>
        <dbReference type="EMBL" id="PIW66039.1"/>
    </source>
</evidence>